<evidence type="ECO:0000313" key="20">
    <source>
        <dbReference type="Proteomes" id="UP001431783"/>
    </source>
</evidence>
<name>A0AAW1UF71_9CUCU</name>
<evidence type="ECO:0000256" key="10">
    <source>
        <dbReference type="ARBA" id="ARBA00022837"/>
    </source>
</evidence>
<evidence type="ECO:0000256" key="14">
    <source>
        <dbReference type="ARBA" id="ARBA00023136"/>
    </source>
</evidence>
<keyword evidence="13" id="KW-0446">Lipid-binding</keyword>
<dbReference type="EMBL" id="JARQZJ010000062">
    <property type="protein sequence ID" value="KAK9879793.1"/>
    <property type="molecule type" value="Genomic_DNA"/>
</dbReference>
<comment type="caution">
    <text evidence="19">The sequence shown here is derived from an EMBL/GenBank/DDBJ whole genome shotgun (WGS) entry which is preliminary data.</text>
</comment>
<accession>A0AAW1UF71</accession>
<evidence type="ECO:0000259" key="17">
    <source>
        <dbReference type="PROSITE" id="PS50004"/>
    </source>
</evidence>
<dbReference type="GO" id="GO:0031210">
    <property type="term" value="F:phosphatidylcholine binding"/>
    <property type="evidence" value="ECO:0007669"/>
    <property type="project" value="TreeGrafter"/>
</dbReference>
<keyword evidence="12" id="KW-0445">Lipid transport</keyword>
<evidence type="ECO:0000256" key="13">
    <source>
        <dbReference type="ARBA" id="ARBA00023121"/>
    </source>
</evidence>
<evidence type="ECO:0000256" key="11">
    <source>
        <dbReference type="ARBA" id="ARBA00022989"/>
    </source>
</evidence>
<evidence type="ECO:0000256" key="6">
    <source>
        <dbReference type="ARBA" id="ARBA00022692"/>
    </source>
</evidence>
<keyword evidence="8" id="KW-0677">Repeat</keyword>
<keyword evidence="10" id="KW-0106">Calcium</keyword>
<evidence type="ECO:0000256" key="16">
    <source>
        <dbReference type="SAM" id="Phobius"/>
    </source>
</evidence>
<feature type="domain" description="SMP-LTD" evidence="18">
    <location>
        <begin position="167"/>
        <end position="339"/>
    </location>
</feature>
<dbReference type="FunFam" id="2.60.40.150:FF:000025">
    <property type="entry name" value="Extended synaptotagmin 2"/>
    <property type="match status" value="1"/>
</dbReference>
<dbReference type="AlphaFoldDB" id="A0AAW1UF71"/>
<dbReference type="GO" id="GO:0006869">
    <property type="term" value="P:lipid transport"/>
    <property type="evidence" value="ECO:0007669"/>
    <property type="project" value="UniProtKB-KW"/>
</dbReference>
<dbReference type="Pfam" id="PF00168">
    <property type="entry name" value="C2"/>
    <property type="match status" value="3"/>
</dbReference>
<keyword evidence="11 16" id="KW-1133">Transmembrane helix</keyword>
<proteinExistence type="inferred from homology"/>
<evidence type="ECO:0000256" key="12">
    <source>
        <dbReference type="ARBA" id="ARBA00023055"/>
    </source>
</evidence>
<comment type="similarity">
    <text evidence="3">Belongs to the extended synaptotagmin family.</text>
</comment>
<feature type="domain" description="C2" evidence="17">
    <location>
        <begin position="336"/>
        <end position="456"/>
    </location>
</feature>
<evidence type="ECO:0000256" key="3">
    <source>
        <dbReference type="ARBA" id="ARBA00005867"/>
    </source>
</evidence>
<keyword evidence="5" id="KW-1003">Cell membrane</keyword>
<dbReference type="Gene3D" id="2.60.40.150">
    <property type="entry name" value="C2 domain"/>
    <property type="match status" value="3"/>
</dbReference>
<dbReference type="PROSITE" id="PS51847">
    <property type="entry name" value="SMP"/>
    <property type="match status" value="1"/>
</dbReference>
<feature type="compositionally biased region" description="Low complexity" evidence="15">
    <location>
        <begin position="623"/>
        <end position="633"/>
    </location>
</feature>
<dbReference type="PANTHER" id="PTHR45761:SF1">
    <property type="entry name" value="EXTENDED SYNAPTOTAGMIN-LIKE PROTEIN 2, ISOFORM C"/>
    <property type="match status" value="1"/>
</dbReference>
<keyword evidence="9" id="KW-0256">Endoplasmic reticulum</keyword>
<dbReference type="Proteomes" id="UP001431783">
    <property type="component" value="Unassembled WGS sequence"/>
</dbReference>
<protein>
    <submittedName>
        <fullName evidence="19">Uncharacterized protein</fullName>
    </submittedName>
</protein>
<sequence>MEGTETNGKDFNQENHGNCTNGKPTMLPEEEKLPEQNDTKRNSYENSNPDLKEEASEIKFPQPDVWPEKNLKPAKKKSKVKFGAIFNIQMLCAVFSKMCLILLGYIICCLSGRFILLLITMASLFWYENKMKKSKNKIKAKAKACSSTKEQLLEKLDELPSWVLFPDRERAEWMNDIVFQLWPNINCYLIKFMRTKLESKLKKKYDTFKFEDIDFGNVPPKIDGVKVYNRAATRDSILIDFDVFYDGDCTINFSISGHQIGTLKDFQLSVDVRVVLKPLMLKAPIVGGVQIFFLNTPEIDFELEGLSGIPGLSHVLRKQLEDKLRKKIVFPNKITKRFTKTVLATELKSLEPEGVLRIHIAEAKDLERRDVTGKSDPYAVFSVGAQEYKTSVIKRSLNPKWDEWCEFVILDPTAQQVKFKLFDYDDLNEDDFLGSGVVDIKSIYDGAVDQWISLDGVKHGNIHLRFTWMSLTENYSALDKALHEVKLLKVDVSSALLTVYIDSARNLSRVKSFKKPDPYLLMHVGNADQQKSKIKKHTVDPIFEQGFSFLVKNPEKDTFHINIMDKQSNMKIDYFEFEIKKLIEENDLEFSMKEFPLKSGGHDTIIVVSMQLRVLTSESFTYDDNSSESFSDNDISRNDSMKSASSMAPETPQIMEPTAVVEFVQKTTSSPIRSPRFKRLHLMNNKSQSTESHHSHHGHDGELHLGQIHIGLQYSERRQKLMVTVFSIANLPIKDPKDIPDPYVKLKLFSTSNHVRHKTKTVMDNPNPEFKETFEYLLSPSELAEQMLLLTIKTKKKLFTNNMLGQVLIDLKDLGLNEHHNKWYDIGHEVLPE</sequence>
<organism evidence="19 20">
    <name type="scientific">Henosepilachna vigintioctopunctata</name>
    <dbReference type="NCBI Taxonomy" id="420089"/>
    <lineage>
        <taxon>Eukaryota</taxon>
        <taxon>Metazoa</taxon>
        <taxon>Ecdysozoa</taxon>
        <taxon>Arthropoda</taxon>
        <taxon>Hexapoda</taxon>
        <taxon>Insecta</taxon>
        <taxon>Pterygota</taxon>
        <taxon>Neoptera</taxon>
        <taxon>Endopterygota</taxon>
        <taxon>Coleoptera</taxon>
        <taxon>Polyphaga</taxon>
        <taxon>Cucujiformia</taxon>
        <taxon>Coccinelloidea</taxon>
        <taxon>Coccinellidae</taxon>
        <taxon>Epilachninae</taxon>
        <taxon>Epilachnini</taxon>
        <taxon>Henosepilachna</taxon>
    </lineage>
</organism>
<dbReference type="PANTHER" id="PTHR45761">
    <property type="entry name" value="EXTENDED SYNAPTOTAGMIN-LIKE PROTEIN 2, ISOFORM C"/>
    <property type="match status" value="1"/>
</dbReference>
<feature type="compositionally biased region" description="Basic and acidic residues" evidence="15">
    <location>
        <begin position="29"/>
        <end position="43"/>
    </location>
</feature>
<evidence type="ECO:0000313" key="19">
    <source>
        <dbReference type="EMBL" id="KAK9879793.1"/>
    </source>
</evidence>
<dbReference type="GO" id="GO:0005886">
    <property type="term" value="C:plasma membrane"/>
    <property type="evidence" value="ECO:0007669"/>
    <property type="project" value="UniProtKB-SubCell"/>
</dbReference>
<dbReference type="CDD" id="cd21670">
    <property type="entry name" value="SMP_ESyt"/>
    <property type="match status" value="1"/>
</dbReference>
<dbReference type="InterPro" id="IPR051634">
    <property type="entry name" value="Extended_Synaptotagmin"/>
</dbReference>
<evidence type="ECO:0000256" key="7">
    <source>
        <dbReference type="ARBA" id="ARBA00022723"/>
    </source>
</evidence>
<dbReference type="InterPro" id="IPR039010">
    <property type="entry name" value="Synaptotagmin_SMP"/>
</dbReference>
<gene>
    <name evidence="19" type="ORF">WA026_006853</name>
</gene>
<feature type="region of interest" description="Disordered" evidence="15">
    <location>
        <begin position="1"/>
        <end position="59"/>
    </location>
</feature>
<dbReference type="GO" id="GO:0035091">
    <property type="term" value="F:phosphatidylinositol binding"/>
    <property type="evidence" value="ECO:0007669"/>
    <property type="project" value="TreeGrafter"/>
</dbReference>
<feature type="transmembrane region" description="Helical" evidence="16">
    <location>
        <begin position="102"/>
        <end position="127"/>
    </location>
</feature>
<dbReference type="GO" id="GO:0005544">
    <property type="term" value="F:calcium-dependent phospholipid binding"/>
    <property type="evidence" value="ECO:0007669"/>
    <property type="project" value="TreeGrafter"/>
</dbReference>
<dbReference type="GO" id="GO:0005789">
    <property type="term" value="C:endoplasmic reticulum membrane"/>
    <property type="evidence" value="ECO:0007669"/>
    <property type="project" value="UniProtKB-SubCell"/>
</dbReference>
<feature type="compositionally biased region" description="Polar residues" evidence="15">
    <location>
        <begin position="14"/>
        <end position="23"/>
    </location>
</feature>
<dbReference type="InterPro" id="IPR035892">
    <property type="entry name" value="C2_domain_sf"/>
</dbReference>
<evidence type="ECO:0000256" key="1">
    <source>
        <dbReference type="ARBA" id="ARBA00004202"/>
    </source>
</evidence>
<feature type="domain" description="C2" evidence="17">
    <location>
        <begin position="704"/>
        <end position="824"/>
    </location>
</feature>
<dbReference type="Pfam" id="PF17047">
    <property type="entry name" value="SMP_LBD"/>
    <property type="match status" value="1"/>
</dbReference>
<feature type="region of interest" description="Disordered" evidence="15">
    <location>
        <begin position="622"/>
        <end position="651"/>
    </location>
</feature>
<keyword evidence="4" id="KW-0813">Transport</keyword>
<keyword evidence="14 16" id="KW-0472">Membrane</keyword>
<dbReference type="GO" id="GO:0008429">
    <property type="term" value="F:phosphatidylethanolamine binding"/>
    <property type="evidence" value="ECO:0007669"/>
    <property type="project" value="TreeGrafter"/>
</dbReference>
<comment type="subcellular location">
    <subcellularLocation>
        <location evidence="1">Cell membrane</location>
        <topology evidence="1">Peripheral membrane protein</topology>
    </subcellularLocation>
    <subcellularLocation>
        <location evidence="2">Endoplasmic reticulum membrane</location>
        <topology evidence="2">Multi-pass membrane protein</topology>
    </subcellularLocation>
</comment>
<dbReference type="InterPro" id="IPR000008">
    <property type="entry name" value="C2_dom"/>
</dbReference>
<keyword evidence="7" id="KW-0479">Metal-binding</keyword>
<evidence type="ECO:0000256" key="9">
    <source>
        <dbReference type="ARBA" id="ARBA00022824"/>
    </source>
</evidence>
<feature type="domain" description="C2" evidence="17">
    <location>
        <begin position="474"/>
        <end position="606"/>
    </location>
</feature>
<dbReference type="PROSITE" id="PS50004">
    <property type="entry name" value="C2"/>
    <property type="match status" value="3"/>
</dbReference>
<dbReference type="SUPFAM" id="SSF49562">
    <property type="entry name" value="C2 domain (Calcium/lipid-binding domain, CaLB)"/>
    <property type="match status" value="3"/>
</dbReference>
<dbReference type="GO" id="GO:0005509">
    <property type="term" value="F:calcium ion binding"/>
    <property type="evidence" value="ECO:0007669"/>
    <property type="project" value="TreeGrafter"/>
</dbReference>
<keyword evidence="6 16" id="KW-0812">Transmembrane</keyword>
<evidence type="ECO:0000256" key="2">
    <source>
        <dbReference type="ARBA" id="ARBA00004477"/>
    </source>
</evidence>
<evidence type="ECO:0000256" key="15">
    <source>
        <dbReference type="SAM" id="MobiDB-lite"/>
    </source>
</evidence>
<reference evidence="19 20" key="1">
    <citation type="submission" date="2023-03" db="EMBL/GenBank/DDBJ databases">
        <title>Genome insight into feeding habits of ladybird beetles.</title>
        <authorList>
            <person name="Li H.-S."/>
            <person name="Huang Y.-H."/>
            <person name="Pang H."/>
        </authorList>
    </citation>
    <scope>NUCLEOTIDE SEQUENCE [LARGE SCALE GENOMIC DNA]</scope>
    <source>
        <strain evidence="19">SYSU_2023b</strain>
        <tissue evidence="19">Whole body</tissue>
    </source>
</reference>
<evidence type="ECO:0000259" key="18">
    <source>
        <dbReference type="PROSITE" id="PS51847"/>
    </source>
</evidence>
<dbReference type="InterPro" id="IPR031468">
    <property type="entry name" value="SMP_LBD"/>
</dbReference>
<keyword evidence="20" id="KW-1185">Reference proteome</keyword>
<evidence type="ECO:0000256" key="5">
    <source>
        <dbReference type="ARBA" id="ARBA00022475"/>
    </source>
</evidence>
<evidence type="ECO:0000256" key="4">
    <source>
        <dbReference type="ARBA" id="ARBA00022448"/>
    </source>
</evidence>
<dbReference type="SMART" id="SM00239">
    <property type="entry name" value="C2"/>
    <property type="match status" value="3"/>
</dbReference>
<evidence type="ECO:0000256" key="8">
    <source>
        <dbReference type="ARBA" id="ARBA00022737"/>
    </source>
</evidence>